<name>A0AAN6B5W9_BACCE</name>
<keyword evidence="1" id="KW-0812">Transmembrane</keyword>
<feature type="transmembrane region" description="Helical" evidence="1">
    <location>
        <begin position="6"/>
        <end position="22"/>
    </location>
</feature>
<keyword evidence="1" id="KW-1133">Transmembrane helix</keyword>
<feature type="transmembrane region" description="Helical" evidence="1">
    <location>
        <begin position="42"/>
        <end position="60"/>
    </location>
</feature>
<evidence type="ECO:0000313" key="3">
    <source>
        <dbReference type="Proteomes" id="UP000461739"/>
    </source>
</evidence>
<reference evidence="2 3" key="1">
    <citation type="submission" date="2019-10" db="EMBL/GenBank/DDBJ databases">
        <title>Bacillus from the desert of Cuatro Cinegas, Coahuila.</title>
        <authorList>
            <person name="Olmedo-Alvarez G."/>
            <person name="Saldana S."/>
            <person name="Barcelo D."/>
        </authorList>
    </citation>
    <scope>NUCLEOTIDE SEQUENCE [LARGE SCALE GENOMIC DNA]</scope>
    <source>
        <strain evidence="2 3">CH316_11T</strain>
    </source>
</reference>
<accession>A0AAN6B5W9</accession>
<keyword evidence="1" id="KW-0472">Membrane</keyword>
<sequence length="63" mass="7310">MKKVIRVFGITLELVAIFRFSFTSSNKIMNIGKYSNTKRTILSQMASFISYIFFAVPFQIQVH</sequence>
<dbReference type="Proteomes" id="UP000461739">
    <property type="component" value="Unassembled WGS sequence"/>
</dbReference>
<protein>
    <submittedName>
        <fullName evidence="2">Uncharacterized protein</fullName>
    </submittedName>
</protein>
<dbReference type="AlphaFoldDB" id="A0AAN6B5W9"/>
<gene>
    <name evidence="2" type="ORF">F8165_25825</name>
</gene>
<evidence type="ECO:0000256" key="1">
    <source>
        <dbReference type="SAM" id="Phobius"/>
    </source>
</evidence>
<comment type="caution">
    <text evidence="2">The sequence shown here is derived from an EMBL/GenBank/DDBJ whole genome shotgun (WGS) entry which is preliminary data.</text>
</comment>
<organism evidence="2 3">
    <name type="scientific">Bacillus cereus</name>
    <dbReference type="NCBI Taxonomy" id="1396"/>
    <lineage>
        <taxon>Bacteria</taxon>
        <taxon>Bacillati</taxon>
        <taxon>Bacillota</taxon>
        <taxon>Bacilli</taxon>
        <taxon>Bacillales</taxon>
        <taxon>Bacillaceae</taxon>
        <taxon>Bacillus</taxon>
        <taxon>Bacillus cereus group</taxon>
    </lineage>
</organism>
<proteinExistence type="predicted"/>
<evidence type="ECO:0000313" key="2">
    <source>
        <dbReference type="EMBL" id="KAB2446996.1"/>
    </source>
</evidence>
<dbReference type="EMBL" id="WBPI01000023">
    <property type="protein sequence ID" value="KAB2446996.1"/>
    <property type="molecule type" value="Genomic_DNA"/>
</dbReference>